<dbReference type="SMART" id="SM00304">
    <property type="entry name" value="HAMP"/>
    <property type="match status" value="1"/>
</dbReference>
<proteinExistence type="inferred from homology"/>
<feature type="transmembrane region" description="Helical" evidence="6">
    <location>
        <begin position="21"/>
        <end position="43"/>
    </location>
</feature>
<keyword evidence="6" id="KW-0472">Membrane</keyword>
<dbReference type="Gene3D" id="1.10.287.950">
    <property type="entry name" value="Methyl-accepting chemotaxis protein"/>
    <property type="match status" value="1"/>
</dbReference>
<dbReference type="PROSITE" id="PS50111">
    <property type="entry name" value="CHEMOTAXIS_TRANSDUC_2"/>
    <property type="match status" value="1"/>
</dbReference>
<dbReference type="GO" id="GO:0004888">
    <property type="term" value="F:transmembrane signaling receptor activity"/>
    <property type="evidence" value="ECO:0007669"/>
    <property type="project" value="InterPro"/>
</dbReference>
<sequence>MSSLLSPSRQLLGRHSVTTRLSLGFGLIVLMLCAVAALGWSALQTSQTDLGRMVQANNARLQQAQTLLGQAGGDAGRDQLRELAREMSRTNSEALVQAQQQADRQLWWVIGMIGASTALAVLLAGWLIRGIRSPMRQTIEVAERIARGDLTEQLPDYDDAEFGRLQQAIGGMQDRLRTMVGSLRETTDSISTASTQIAAGNANLSSRTEQTSGSLQQTASSMEQLSGTVRETASSARTANELVQSAVTAAQRGGEVVAQVVHNMEDISASSRKISEIIAVIDGIAFQTNILALNAAVEAARAGEQGRGFAVVAGEVRNLAQRAASAAKEIKTLINTSVEKVESGGKLVRDAGATMEAIVSSVQSVTEIIGKISTATGEQSEGLSQVNQSVAHLDHMTQQNAVLVDESASAAESLRQQAERLQKVVGAFRLLQQTQEATWTAHTAISDARERARQAPSAGAPAPSAPPPAPPRGSDSGPARGSDDWENF</sequence>
<protein>
    <submittedName>
        <fullName evidence="9">Methyl-accepting chemotaxis protein</fullName>
    </submittedName>
</protein>
<dbReference type="Proteomes" id="UP000247811">
    <property type="component" value="Unassembled WGS sequence"/>
</dbReference>
<dbReference type="InterPro" id="IPR004089">
    <property type="entry name" value="MCPsignal_dom"/>
</dbReference>
<dbReference type="GO" id="GO:0006935">
    <property type="term" value="P:chemotaxis"/>
    <property type="evidence" value="ECO:0007669"/>
    <property type="project" value="InterPro"/>
</dbReference>
<dbReference type="EMBL" id="QJJS01000002">
    <property type="protein sequence ID" value="PXW98536.1"/>
    <property type="molecule type" value="Genomic_DNA"/>
</dbReference>
<dbReference type="Pfam" id="PF00672">
    <property type="entry name" value="HAMP"/>
    <property type="match status" value="1"/>
</dbReference>
<keyword evidence="6" id="KW-1133">Transmembrane helix</keyword>
<dbReference type="InterPro" id="IPR004090">
    <property type="entry name" value="Chemotax_Me-accpt_rcpt"/>
</dbReference>
<dbReference type="CDD" id="cd06225">
    <property type="entry name" value="HAMP"/>
    <property type="match status" value="1"/>
</dbReference>
<feature type="region of interest" description="Disordered" evidence="5">
    <location>
        <begin position="446"/>
        <end position="488"/>
    </location>
</feature>
<evidence type="ECO:0000259" key="8">
    <source>
        <dbReference type="PROSITE" id="PS50885"/>
    </source>
</evidence>
<dbReference type="PROSITE" id="PS50885">
    <property type="entry name" value="HAMP"/>
    <property type="match status" value="1"/>
</dbReference>
<organism evidence="9 10">
    <name type="scientific">Sphaerotilus hippei</name>
    <dbReference type="NCBI Taxonomy" id="744406"/>
    <lineage>
        <taxon>Bacteria</taxon>
        <taxon>Pseudomonadati</taxon>
        <taxon>Pseudomonadota</taxon>
        <taxon>Betaproteobacteria</taxon>
        <taxon>Burkholderiales</taxon>
        <taxon>Sphaerotilaceae</taxon>
        <taxon>Sphaerotilus</taxon>
    </lineage>
</organism>
<comment type="similarity">
    <text evidence="3">Belongs to the methyl-accepting chemotaxis (MCP) protein family.</text>
</comment>
<dbReference type="GO" id="GO:0007165">
    <property type="term" value="P:signal transduction"/>
    <property type="evidence" value="ECO:0007669"/>
    <property type="project" value="UniProtKB-KW"/>
</dbReference>
<keyword evidence="2" id="KW-0488">Methylation</keyword>
<gene>
    <name evidence="9" type="ORF">C7444_10212</name>
</gene>
<keyword evidence="10" id="KW-1185">Reference proteome</keyword>
<comment type="caution">
    <text evidence="9">The sequence shown here is derived from an EMBL/GenBank/DDBJ whole genome shotgun (WGS) entry which is preliminary data.</text>
</comment>
<feature type="region of interest" description="Disordered" evidence="5">
    <location>
        <begin position="201"/>
        <end position="233"/>
    </location>
</feature>
<evidence type="ECO:0000259" key="7">
    <source>
        <dbReference type="PROSITE" id="PS50111"/>
    </source>
</evidence>
<dbReference type="FunFam" id="1.10.287.950:FF:000001">
    <property type="entry name" value="Methyl-accepting chemotaxis sensory transducer"/>
    <property type="match status" value="1"/>
</dbReference>
<keyword evidence="4" id="KW-0807">Transducer</keyword>
<dbReference type="AlphaFoldDB" id="A0A318H4B5"/>
<dbReference type="InterPro" id="IPR003660">
    <property type="entry name" value="HAMP_dom"/>
</dbReference>
<comment type="subcellular location">
    <subcellularLocation>
        <location evidence="1">Membrane</location>
    </subcellularLocation>
</comment>
<accession>A0A318H4B5</accession>
<dbReference type="RefSeq" id="WP_245909368.1">
    <property type="nucleotide sequence ID" value="NZ_QJJS01000002.1"/>
</dbReference>
<dbReference type="GO" id="GO:0005886">
    <property type="term" value="C:plasma membrane"/>
    <property type="evidence" value="ECO:0007669"/>
    <property type="project" value="TreeGrafter"/>
</dbReference>
<evidence type="ECO:0000256" key="5">
    <source>
        <dbReference type="SAM" id="MobiDB-lite"/>
    </source>
</evidence>
<evidence type="ECO:0000256" key="1">
    <source>
        <dbReference type="ARBA" id="ARBA00004370"/>
    </source>
</evidence>
<dbReference type="CDD" id="cd11386">
    <property type="entry name" value="MCP_signal"/>
    <property type="match status" value="1"/>
</dbReference>
<evidence type="ECO:0000256" key="3">
    <source>
        <dbReference type="ARBA" id="ARBA00029447"/>
    </source>
</evidence>
<dbReference type="PANTHER" id="PTHR43531">
    <property type="entry name" value="PROTEIN ICFG"/>
    <property type="match status" value="1"/>
</dbReference>
<dbReference type="SMART" id="SM00283">
    <property type="entry name" value="MA"/>
    <property type="match status" value="1"/>
</dbReference>
<dbReference type="PANTHER" id="PTHR43531:SF14">
    <property type="entry name" value="METHYL-ACCEPTING CHEMOTAXIS PROTEIN I-RELATED"/>
    <property type="match status" value="1"/>
</dbReference>
<evidence type="ECO:0000256" key="4">
    <source>
        <dbReference type="PROSITE-ProRule" id="PRU00284"/>
    </source>
</evidence>
<evidence type="ECO:0000313" key="9">
    <source>
        <dbReference type="EMBL" id="PXW98536.1"/>
    </source>
</evidence>
<evidence type="ECO:0000313" key="10">
    <source>
        <dbReference type="Proteomes" id="UP000247811"/>
    </source>
</evidence>
<dbReference type="PRINTS" id="PR00260">
    <property type="entry name" value="CHEMTRNSDUCR"/>
</dbReference>
<feature type="domain" description="HAMP" evidence="8">
    <location>
        <begin position="129"/>
        <end position="181"/>
    </location>
</feature>
<evidence type="ECO:0000256" key="6">
    <source>
        <dbReference type="SAM" id="Phobius"/>
    </source>
</evidence>
<dbReference type="Pfam" id="PF00015">
    <property type="entry name" value="MCPsignal"/>
    <property type="match status" value="1"/>
</dbReference>
<feature type="domain" description="Methyl-accepting transducer" evidence="7">
    <location>
        <begin position="186"/>
        <end position="415"/>
    </location>
</feature>
<dbReference type="SUPFAM" id="SSF58104">
    <property type="entry name" value="Methyl-accepting chemotaxis protein (MCP) signaling domain"/>
    <property type="match status" value="1"/>
</dbReference>
<name>A0A318H4B5_9BURK</name>
<keyword evidence="6" id="KW-0812">Transmembrane</keyword>
<feature type="transmembrane region" description="Helical" evidence="6">
    <location>
        <begin position="106"/>
        <end position="128"/>
    </location>
</feature>
<dbReference type="InterPro" id="IPR051310">
    <property type="entry name" value="MCP_chemotaxis"/>
</dbReference>
<reference evidence="9 10" key="1">
    <citation type="submission" date="2018-05" db="EMBL/GenBank/DDBJ databases">
        <title>Genomic Encyclopedia of Type Strains, Phase IV (KMG-IV): sequencing the most valuable type-strain genomes for metagenomic binning, comparative biology and taxonomic classification.</title>
        <authorList>
            <person name="Goeker M."/>
        </authorList>
    </citation>
    <scope>NUCLEOTIDE SEQUENCE [LARGE SCALE GENOMIC DNA]</scope>
    <source>
        <strain evidence="9 10">DSM 566</strain>
    </source>
</reference>
<evidence type="ECO:0000256" key="2">
    <source>
        <dbReference type="ARBA" id="ARBA00022481"/>
    </source>
</evidence>